<dbReference type="OrthoDB" id="6382410at2"/>
<feature type="domain" description="DJ-1/PfpI" evidence="2">
    <location>
        <begin position="46"/>
        <end position="202"/>
    </location>
</feature>
<dbReference type="RefSeq" id="WP_052355371.1">
    <property type="nucleotide sequence ID" value="NZ_HG322950.1"/>
</dbReference>
<dbReference type="InterPro" id="IPR029062">
    <property type="entry name" value="Class_I_gatase-like"/>
</dbReference>
<dbReference type="AlphaFoldDB" id="A0A024HP08"/>
<keyword evidence="1" id="KW-0732">Signal</keyword>
<organism evidence="3 4">
    <name type="scientific">Pseudomonas knackmussii (strain DSM 6978 / CCUG 54928 / LMG 23759 / B13)</name>
    <dbReference type="NCBI Taxonomy" id="1301098"/>
    <lineage>
        <taxon>Bacteria</taxon>
        <taxon>Pseudomonadati</taxon>
        <taxon>Pseudomonadota</taxon>
        <taxon>Gammaproteobacteria</taxon>
        <taxon>Pseudomonadales</taxon>
        <taxon>Pseudomonadaceae</taxon>
        <taxon>Pseudomonas</taxon>
    </lineage>
</organism>
<dbReference type="PANTHER" id="PTHR43130:SF3">
    <property type="entry name" value="HTH-TYPE TRANSCRIPTIONAL REGULATOR RV1931C"/>
    <property type="match status" value="1"/>
</dbReference>
<proteinExistence type="predicted"/>
<dbReference type="eggNOG" id="COG0693">
    <property type="taxonomic scope" value="Bacteria"/>
</dbReference>
<dbReference type="STRING" id="1301098.PKB_4952"/>
<keyword evidence="4" id="KW-1185">Reference proteome</keyword>
<feature type="chain" id="PRO_5001530126" evidence="1">
    <location>
        <begin position="20"/>
        <end position="364"/>
    </location>
</feature>
<reference evidence="3 4" key="1">
    <citation type="submission" date="2013-03" db="EMBL/GenBank/DDBJ databases">
        <authorList>
            <person name="Linke B."/>
        </authorList>
    </citation>
    <scope>NUCLEOTIDE SEQUENCE [LARGE SCALE GENOMIC DNA]</scope>
    <source>
        <strain evidence="3 4">B13</strain>
    </source>
</reference>
<evidence type="ECO:0000313" key="3">
    <source>
        <dbReference type="EMBL" id="CDF86267.1"/>
    </source>
</evidence>
<dbReference type="Proteomes" id="UP000025241">
    <property type="component" value="Chromosome I"/>
</dbReference>
<dbReference type="PATRIC" id="fig|1301098.3.peg.4934"/>
<protein>
    <submittedName>
        <fullName evidence="3">Putative transcriptional regulator</fullName>
    </submittedName>
</protein>
<dbReference type="KEGG" id="pkc:PKB_4952"/>
<name>A0A024HP08_PSEKB</name>
<feature type="signal peptide" evidence="1">
    <location>
        <begin position="1"/>
        <end position="19"/>
    </location>
</feature>
<dbReference type="Pfam" id="PF01965">
    <property type="entry name" value="DJ-1_PfpI"/>
    <property type="match status" value="1"/>
</dbReference>
<dbReference type="InterPro" id="IPR002818">
    <property type="entry name" value="DJ-1/PfpI"/>
</dbReference>
<dbReference type="InterPro" id="IPR052158">
    <property type="entry name" value="INH-QAR"/>
</dbReference>
<dbReference type="SUPFAM" id="SSF52317">
    <property type="entry name" value="Class I glutamine amidotransferase-like"/>
    <property type="match status" value="1"/>
</dbReference>
<dbReference type="Gene3D" id="3.40.50.880">
    <property type="match status" value="1"/>
</dbReference>
<evidence type="ECO:0000256" key="1">
    <source>
        <dbReference type="SAM" id="SignalP"/>
    </source>
</evidence>
<sequence length="364" mass="39268">MRILLLTALLLFQAIVARAEDERMPSFHPRVEGARPLVAVVGENRMTELVDFLVPYGVLNRAGIAEVMALSTDEGPLNLMPALRVRAQMTTAEFARRYPQGADYLIVPAVHDSGDSGLVQFVATQAAKGAVIVGICDGAKVLAQAGLLDGRQATAHWYSRRQRERDFPAVRWQNGRRYVVDGKRVTSSGVSAALPVSLALVEAIGGRARAEALGSELGIDDWSPRLDGQASSLGFDGYLAAATNTLALWRHETFGVPLQAGIDEIALALRIDAWARSYRTDVLTTGAAPVISRAGLELLPDSAATDLSPLPGRALPAGETLDEALDLLTTRYNQETAKLVAAQLEYPRPDRRAATDSRKTMDYP</sequence>
<dbReference type="HOGENOM" id="CLU_730944_0_0_6"/>
<evidence type="ECO:0000313" key="4">
    <source>
        <dbReference type="Proteomes" id="UP000025241"/>
    </source>
</evidence>
<evidence type="ECO:0000259" key="2">
    <source>
        <dbReference type="Pfam" id="PF01965"/>
    </source>
</evidence>
<dbReference type="EMBL" id="HG322950">
    <property type="protein sequence ID" value="CDF86267.1"/>
    <property type="molecule type" value="Genomic_DNA"/>
</dbReference>
<gene>
    <name evidence="3" type="ORF">PKB_4952</name>
</gene>
<accession>A0A024HP08</accession>
<reference evidence="3 4" key="2">
    <citation type="submission" date="2014-05" db="EMBL/GenBank/DDBJ databases">
        <title>Genome sequence of the 3-chlorobenzoate degrading bacterium Pseudomonas knackmussii B13 shows multiple evidence for horizontal gene transfer.</title>
        <authorList>
            <person name="Miyazaki R."/>
            <person name="Bertelli C."/>
            <person name="Falquet L."/>
            <person name="Robinson-Rechavi M."/>
            <person name="Gharib W."/>
            <person name="Roy S."/>
            <person name="Van der Meer J.R."/>
        </authorList>
    </citation>
    <scope>NUCLEOTIDE SEQUENCE [LARGE SCALE GENOMIC DNA]</scope>
    <source>
        <strain evidence="3 4">B13</strain>
    </source>
</reference>
<dbReference type="PANTHER" id="PTHR43130">
    <property type="entry name" value="ARAC-FAMILY TRANSCRIPTIONAL REGULATOR"/>
    <property type="match status" value="1"/>
</dbReference>